<dbReference type="HOGENOM" id="CLU_120569_1_1_1"/>
<dbReference type="KEGG" id="mbe:MBM_07261"/>
<protein>
    <submittedName>
        <fullName evidence="2">Stress responsive A/B barrel domain-containing protein</fullName>
    </submittedName>
</protein>
<dbReference type="AlphaFoldDB" id="K1WB58"/>
<sequence length="145" mass="16236">MASKIIRVTMFKIPLAENQQKLLGCYKTLAATATKAHSFFYYIITQIPKNPTNPTLKILLSLKNFLLQNGKPYILSLEAGPAYADARSQGYTLVAKSEFRSLDDMKYYDEACEAHQKLKTNVKTLGSEGVMTIYYEPEVAVVASQ</sequence>
<dbReference type="Gene3D" id="3.30.70.100">
    <property type="match status" value="1"/>
</dbReference>
<keyword evidence="3" id="KW-1185">Reference proteome</keyword>
<evidence type="ECO:0000259" key="1">
    <source>
        <dbReference type="PROSITE" id="PS51502"/>
    </source>
</evidence>
<reference evidence="2 3" key="1">
    <citation type="journal article" date="2012" name="BMC Genomics">
        <title>Sequencing the genome of Marssonina brunnea reveals fungus-poplar co-evolution.</title>
        <authorList>
            <person name="Zhu S."/>
            <person name="Cao Y.-Z."/>
            <person name="Jiang C."/>
            <person name="Tan B.-Y."/>
            <person name="Wang Z."/>
            <person name="Feng S."/>
            <person name="Zhang L."/>
            <person name="Su X.-H."/>
            <person name="Brejova B."/>
            <person name="Vinar T."/>
            <person name="Xu M."/>
            <person name="Wang M.-X."/>
            <person name="Zhang S.-G."/>
            <person name="Huang M.-R."/>
            <person name="Wu R."/>
            <person name="Zhou Y."/>
        </authorList>
    </citation>
    <scope>NUCLEOTIDE SEQUENCE [LARGE SCALE GENOMIC DNA]</scope>
    <source>
        <strain evidence="2 3">MB_m1</strain>
    </source>
</reference>
<dbReference type="InParanoid" id="K1WB58"/>
<evidence type="ECO:0000313" key="3">
    <source>
        <dbReference type="Proteomes" id="UP000006753"/>
    </source>
</evidence>
<proteinExistence type="predicted"/>
<dbReference type="InterPro" id="IPR013097">
    <property type="entry name" value="Dabb"/>
</dbReference>
<dbReference type="PROSITE" id="PS51502">
    <property type="entry name" value="S_R_A_B_BARREL"/>
    <property type="match status" value="1"/>
</dbReference>
<organism evidence="2 3">
    <name type="scientific">Marssonina brunnea f. sp. multigermtubi (strain MB_m1)</name>
    <name type="common">Marssonina leaf spot fungus</name>
    <dbReference type="NCBI Taxonomy" id="1072389"/>
    <lineage>
        <taxon>Eukaryota</taxon>
        <taxon>Fungi</taxon>
        <taxon>Dikarya</taxon>
        <taxon>Ascomycota</taxon>
        <taxon>Pezizomycotina</taxon>
        <taxon>Leotiomycetes</taxon>
        <taxon>Helotiales</taxon>
        <taxon>Drepanopezizaceae</taxon>
        <taxon>Drepanopeziza</taxon>
    </lineage>
</organism>
<dbReference type="EMBL" id="JH921445">
    <property type="protein sequence ID" value="EKD14540.1"/>
    <property type="molecule type" value="Genomic_DNA"/>
</dbReference>
<accession>K1WB58</accession>
<dbReference type="OMA" id="TYFEPIE"/>
<dbReference type="eggNOG" id="ENOG502STNI">
    <property type="taxonomic scope" value="Eukaryota"/>
</dbReference>
<dbReference type="SUPFAM" id="SSF54909">
    <property type="entry name" value="Dimeric alpha+beta barrel"/>
    <property type="match status" value="1"/>
</dbReference>
<dbReference type="SMART" id="SM00886">
    <property type="entry name" value="Dabb"/>
    <property type="match status" value="1"/>
</dbReference>
<evidence type="ECO:0000313" key="2">
    <source>
        <dbReference type="EMBL" id="EKD14540.1"/>
    </source>
</evidence>
<name>K1WB58_MARBU</name>
<dbReference type="Pfam" id="PF07876">
    <property type="entry name" value="Dabb"/>
    <property type="match status" value="1"/>
</dbReference>
<feature type="domain" description="Stress-response A/B barrel" evidence="1">
    <location>
        <begin position="5"/>
        <end position="135"/>
    </location>
</feature>
<dbReference type="InterPro" id="IPR011008">
    <property type="entry name" value="Dimeric_a/b-barrel"/>
</dbReference>
<dbReference type="Proteomes" id="UP000006753">
    <property type="component" value="Unassembled WGS sequence"/>
</dbReference>
<gene>
    <name evidence="2" type="ORF">MBM_07261</name>
</gene>
<dbReference type="OrthoDB" id="3830014at2759"/>